<dbReference type="AlphaFoldDB" id="A0A7J6PHC9"/>
<comment type="caution">
    <text evidence="3">The sequence shown here is derived from an EMBL/GenBank/DDBJ whole genome shotgun (WGS) entry which is preliminary data.</text>
</comment>
<feature type="transmembrane region" description="Helical" evidence="2">
    <location>
        <begin position="202"/>
        <end position="223"/>
    </location>
</feature>
<evidence type="ECO:0000313" key="4">
    <source>
        <dbReference type="Proteomes" id="UP000541610"/>
    </source>
</evidence>
<evidence type="ECO:0000256" key="1">
    <source>
        <dbReference type="SAM" id="MobiDB-lite"/>
    </source>
</evidence>
<dbReference type="EMBL" id="JABANP010000019">
    <property type="protein sequence ID" value="KAF4695588.1"/>
    <property type="molecule type" value="Genomic_DNA"/>
</dbReference>
<protein>
    <submittedName>
        <fullName evidence="3">Uncharacterized protein</fullName>
    </submittedName>
</protein>
<feature type="region of interest" description="Disordered" evidence="1">
    <location>
        <begin position="519"/>
        <end position="550"/>
    </location>
</feature>
<reference evidence="3 4" key="1">
    <citation type="submission" date="2020-04" db="EMBL/GenBank/DDBJ databases">
        <title>Perkinsus olseni comparative genomics.</title>
        <authorList>
            <person name="Bogema D.R."/>
        </authorList>
    </citation>
    <scope>NUCLEOTIDE SEQUENCE [LARGE SCALE GENOMIC DNA]</scope>
    <source>
        <strain evidence="3">00978-12</strain>
    </source>
</reference>
<evidence type="ECO:0000256" key="2">
    <source>
        <dbReference type="SAM" id="Phobius"/>
    </source>
</evidence>
<dbReference type="Proteomes" id="UP000541610">
    <property type="component" value="Unassembled WGS sequence"/>
</dbReference>
<sequence>MVALSGLLLTYSMESKKRATGEDDLCLTPFPASSATLRLRGESPPDTGAPSGTRPSPPMRASLPPVVESSPASRKSEGPHCFQTSGLVCQAVKAGWEKLTRALDAAQEHLTDFPELSPELIECLQKDTVPHLRLYWTALVVCFAPLLSLIVFTIPIPGPIDVPAWQWLPVLFLIAFQCAFLLAPWSNSFLSDVWGEERVAKFFKIGLMAGAWQLLCLGVLPAFTPYWPLPWMPMIGGVTLLATVVMIYYNVPRDKRSLRSKRKLAMLFMTVGSGVTVFALSYPFLYYISLELHGFLKLWIFLFFFVFRIIYEKVAKHYARLYCVDCYPMIVLFAMYAYEFFISSVISGVTEVWLAILLISLDLMENLYYIYCIYQARNSISWLQSINSFLSQSRSINGHREIVSNGAQGGMADLATLSPTQTIHPAGGVRAAEMSGYDHYTRTARSLPHSPVLESKSWLSDLGEGVTESLRGEGRQASSETLFNAVRCNSQTDSGVLSREQNNSHFKVFTKAGRFKDRGSNFSRVMPSMNGSADETSDHRITPRTSRRQQGVRAKVAGSDAPMKISRRGSSMSTLASFTSLSKNPSSSVRRGTATINSQVEGPSVTEGCRTSAGRSREGSFISSRRSSVLEVITDLVTGRNTGKIGEGDENSERALSIMTIAICKELVEVLAPIQYLICFVVLRSLNPKLHDTFWDMPDEEFVRGIWRLLFEIAAEACVFVLLIIVIKRRLSDSVIFIALRLGHHFLWPFLTVQLSMMTYYIVLQYSNAGMVFSLDVKWIGEKNTTWHGGNCYTNGNETIEEVC</sequence>
<keyword evidence="2" id="KW-0812">Transmembrane</keyword>
<keyword evidence="2" id="KW-1133">Transmembrane helix</keyword>
<feature type="transmembrane region" description="Helical" evidence="2">
    <location>
        <begin position="294"/>
        <end position="311"/>
    </location>
</feature>
<gene>
    <name evidence="3" type="ORF">FOZ60_004085</name>
</gene>
<feature type="transmembrane region" description="Helical" evidence="2">
    <location>
        <begin position="134"/>
        <end position="156"/>
    </location>
</feature>
<proteinExistence type="predicted"/>
<dbReference type="OrthoDB" id="441200at2759"/>
<organism evidence="3 4">
    <name type="scientific">Perkinsus olseni</name>
    <name type="common">Perkinsus atlanticus</name>
    <dbReference type="NCBI Taxonomy" id="32597"/>
    <lineage>
        <taxon>Eukaryota</taxon>
        <taxon>Sar</taxon>
        <taxon>Alveolata</taxon>
        <taxon>Perkinsozoa</taxon>
        <taxon>Perkinsea</taxon>
        <taxon>Perkinsida</taxon>
        <taxon>Perkinsidae</taxon>
        <taxon>Perkinsus</taxon>
    </lineage>
</organism>
<feature type="transmembrane region" description="Helical" evidence="2">
    <location>
        <begin position="229"/>
        <end position="252"/>
    </location>
</feature>
<feature type="transmembrane region" description="Helical" evidence="2">
    <location>
        <begin position="706"/>
        <end position="726"/>
    </location>
</feature>
<feature type="transmembrane region" description="Helical" evidence="2">
    <location>
        <begin position="352"/>
        <end position="374"/>
    </location>
</feature>
<keyword evidence="2" id="KW-0472">Membrane</keyword>
<feature type="transmembrane region" description="Helical" evidence="2">
    <location>
        <begin position="264"/>
        <end position="288"/>
    </location>
</feature>
<name>A0A7J6PHC9_PEROL</name>
<feature type="region of interest" description="Disordered" evidence="1">
    <location>
        <begin position="35"/>
        <end position="80"/>
    </location>
</feature>
<evidence type="ECO:0000313" key="3">
    <source>
        <dbReference type="EMBL" id="KAF4695588.1"/>
    </source>
</evidence>
<feature type="transmembrane region" description="Helical" evidence="2">
    <location>
        <begin position="323"/>
        <end position="346"/>
    </location>
</feature>
<feature type="transmembrane region" description="Helical" evidence="2">
    <location>
        <begin position="168"/>
        <end position="190"/>
    </location>
</feature>
<feature type="transmembrane region" description="Helical" evidence="2">
    <location>
        <begin position="746"/>
        <end position="764"/>
    </location>
</feature>
<accession>A0A7J6PHC9</accession>